<dbReference type="EMBL" id="JAVDWE010000017">
    <property type="protein sequence ID" value="MDR7096881.1"/>
    <property type="molecule type" value="Genomic_DNA"/>
</dbReference>
<reference evidence="4 5" key="1">
    <citation type="submission" date="2023-07" db="EMBL/GenBank/DDBJ databases">
        <title>Sorghum-associated microbial communities from plants grown in Nebraska, USA.</title>
        <authorList>
            <person name="Schachtman D."/>
        </authorList>
    </citation>
    <scope>NUCLEOTIDE SEQUENCE [LARGE SCALE GENOMIC DNA]</scope>
    <source>
        <strain evidence="4 5">BE240</strain>
    </source>
</reference>
<accession>A0ABU1VHC2</accession>
<dbReference type="Pfam" id="PF09186">
    <property type="entry name" value="DUF1949"/>
    <property type="match status" value="1"/>
</dbReference>
<dbReference type="InterPro" id="IPR036956">
    <property type="entry name" value="Impact_N_sf"/>
</dbReference>
<evidence type="ECO:0000256" key="1">
    <source>
        <dbReference type="ARBA" id="ARBA00007665"/>
    </source>
</evidence>
<dbReference type="SUPFAM" id="SSF54211">
    <property type="entry name" value="Ribosomal protein S5 domain 2-like"/>
    <property type="match status" value="1"/>
</dbReference>
<name>A0ABU1VHC2_9BURK</name>
<evidence type="ECO:0000259" key="3">
    <source>
        <dbReference type="Pfam" id="PF09186"/>
    </source>
</evidence>
<evidence type="ECO:0000313" key="5">
    <source>
        <dbReference type="Proteomes" id="UP001265550"/>
    </source>
</evidence>
<dbReference type="Proteomes" id="UP001265550">
    <property type="component" value="Unassembled WGS sequence"/>
</dbReference>
<dbReference type="InterPro" id="IPR035647">
    <property type="entry name" value="EFG_III/V"/>
</dbReference>
<evidence type="ECO:0000259" key="2">
    <source>
        <dbReference type="Pfam" id="PF01205"/>
    </source>
</evidence>
<feature type="domain" description="Impact N-terminal" evidence="2">
    <location>
        <begin position="16"/>
        <end position="118"/>
    </location>
</feature>
<dbReference type="PANTHER" id="PTHR16301:SF20">
    <property type="entry name" value="IMPACT FAMILY MEMBER YIGZ"/>
    <property type="match status" value="1"/>
</dbReference>
<feature type="domain" description="UPF0029" evidence="3">
    <location>
        <begin position="134"/>
        <end position="189"/>
    </location>
</feature>
<dbReference type="PANTHER" id="PTHR16301">
    <property type="entry name" value="IMPACT-RELATED"/>
    <property type="match status" value="1"/>
</dbReference>
<comment type="caution">
    <text evidence="4">The sequence shown here is derived from an EMBL/GenBank/DDBJ whole genome shotgun (WGS) entry which is preliminary data.</text>
</comment>
<keyword evidence="5" id="KW-1185">Reference proteome</keyword>
<dbReference type="Gene3D" id="3.30.230.30">
    <property type="entry name" value="Impact, N-terminal domain"/>
    <property type="match status" value="1"/>
</dbReference>
<dbReference type="RefSeq" id="WP_204735177.1">
    <property type="nucleotide sequence ID" value="NZ_JAVDWE010000017.1"/>
</dbReference>
<dbReference type="InterPro" id="IPR020568">
    <property type="entry name" value="Ribosomal_Su5_D2-typ_SF"/>
</dbReference>
<organism evidence="4 5">
    <name type="scientific">Hydrogenophaga laconesensis</name>
    <dbReference type="NCBI Taxonomy" id="1805971"/>
    <lineage>
        <taxon>Bacteria</taxon>
        <taxon>Pseudomonadati</taxon>
        <taxon>Pseudomonadota</taxon>
        <taxon>Betaproteobacteria</taxon>
        <taxon>Burkholderiales</taxon>
        <taxon>Comamonadaceae</taxon>
        <taxon>Hydrogenophaga</taxon>
    </lineage>
</organism>
<dbReference type="SUPFAM" id="SSF54980">
    <property type="entry name" value="EF-G C-terminal domain-like"/>
    <property type="match status" value="1"/>
</dbReference>
<dbReference type="Pfam" id="PF01205">
    <property type="entry name" value="Impact_N"/>
    <property type="match status" value="1"/>
</dbReference>
<dbReference type="InterPro" id="IPR001498">
    <property type="entry name" value="Impact_N"/>
</dbReference>
<protein>
    <submittedName>
        <fullName evidence="4">YigZ family protein</fullName>
    </submittedName>
</protein>
<gene>
    <name evidence="4" type="ORF">J2X09_004638</name>
</gene>
<comment type="similarity">
    <text evidence="1">Belongs to the IMPACT family.</text>
</comment>
<dbReference type="InterPro" id="IPR023582">
    <property type="entry name" value="Impact"/>
</dbReference>
<sequence>MPFTLSGPVHSENTIKKSRFIGCVEPVADRAAAQRRLAGLRVAHPNATHVCWALMAGGHSAANDDGEPGGTAGRPMLEVLRHQDLDSVLATVVRYYGGTPLGAGGLVRAYTDSVAQALLQAHKVPVVRWRVLRCVLPYALEGWLRRELDAHGASLIDARHGDGVSVSLRLPDTGVDALVARLTNAGQGRVVWLKDEPSSTGHEA</sequence>
<proteinExistence type="inferred from homology"/>
<dbReference type="InterPro" id="IPR015269">
    <property type="entry name" value="UPF0029_Impact_C"/>
</dbReference>
<evidence type="ECO:0000313" key="4">
    <source>
        <dbReference type="EMBL" id="MDR7096881.1"/>
    </source>
</evidence>